<keyword evidence="3" id="KW-0732">Signal</keyword>
<dbReference type="AlphaFoldDB" id="A0A1D9LKZ8"/>
<dbReference type="KEGG" id="cvc:BKX93_19385"/>
<dbReference type="Gene3D" id="2.60.40.1090">
    <property type="entry name" value="Fimbrial-type adhesion domain"/>
    <property type="match status" value="1"/>
</dbReference>
<dbReference type="GeneID" id="68843367"/>
<dbReference type="Proteomes" id="UP000178776">
    <property type="component" value="Chromosome"/>
</dbReference>
<dbReference type="PANTHER" id="PTHR33420:SF3">
    <property type="entry name" value="FIMBRIAL SUBUNIT ELFA"/>
    <property type="match status" value="1"/>
</dbReference>
<comment type="similarity">
    <text evidence="2">Belongs to the fimbrial protein family.</text>
</comment>
<dbReference type="SUPFAM" id="SSF49401">
    <property type="entry name" value="Bacterial adhesins"/>
    <property type="match status" value="1"/>
</dbReference>
<reference evidence="5 6" key="1">
    <citation type="submission" date="2016-10" db="EMBL/GenBank/DDBJ databases">
        <title>Chromobacterium muskegensis sp. nov., an insecticidal bacterium isolated from Sphagnum bogs.</title>
        <authorList>
            <person name="Sparks M.E."/>
            <person name="Blackburn M.B."/>
            <person name="Gundersen-Rindal D.E."/>
            <person name="Mitchell A."/>
            <person name="Farrar R."/>
            <person name="Kuhar D."/>
        </authorList>
    </citation>
    <scope>NUCLEOTIDE SEQUENCE [LARGE SCALE GENOMIC DNA]</scope>
    <source>
        <strain evidence="5 6">21-1</strain>
    </source>
</reference>
<organism evidence="5 6">
    <name type="scientific">Chromobacterium vaccinii</name>
    <dbReference type="NCBI Taxonomy" id="1108595"/>
    <lineage>
        <taxon>Bacteria</taxon>
        <taxon>Pseudomonadati</taxon>
        <taxon>Pseudomonadota</taxon>
        <taxon>Betaproteobacteria</taxon>
        <taxon>Neisseriales</taxon>
        <taxon>Chromobacteriaceae</taxon>
        <taxon>Chromobacterium</taxon>
    </lineage>
</organism>
<dbReference type="RefSeq" id="WP_046157131.1">
    <property type="nucleotide sequence ID" value="NZ_CP017707.1"/>
</dbReference>
<dbReference type="STRING" id="1108595.BKX93_19385"/>
<keyword evidence="4" id="KW-0281">Fimbrium</keyword>
<dbReference type="PANTHER" id="PTHR33420">
    <property type="entry name" value="FIMBRIAL SUBUNIT ELFA-RELATED"/>
    <property type="match status" value="1"/>
</dbReference>
<proteinExistence type="inferred from homology"/>
<dbReference type="InterPro" id="IPR039458">
    <property type="entry name" value="FimA-like"/>
</dbReference>
<gene>
    <name evidence="5" type="ORF">BKX93_19385</name>
</gene>
<accession>A0A1D9LKZ8</accession>
<dbReference type="GO" id="GO:0009289">
    <property type="term" value="C:pilus"/>
    <property type="evidence" value="ECO:0007669"/>
    <property type="project" value="UniProtKB-SubCell"/>
</dbReference>
<protein>
    <submittedName>
        <fullName evidence="5">Uncharacterized protein</fullName>
    </submittedName>
</protein>
<dbReference type="InterPro" id="IPR036937">
    <property type="entry name" value="Adhesion_dom_fimbrial_sf"/>
</dbReference>
<evidence type="ECO:0000256" key="1">
    <source>
        <dbReference type="ARBA" id="ARBA00004561"/>
    </source>
</evidence>
<name>A0A1D9LKZ8_9NEIS</name>
<dbReference type="InterPro" id="IPR008966">
    <property type="entry name" value="Adhesion_dom_sf"/>
</dbReference>
<evidence type="ECO:0000256" key="4">
    <source>
        <dbReference type="ARBA" id="ARBA00023263"/>
    </source>
</evidence>
<dbReference type="Pfam" id="PF16970">
    <property type="entry name" value="FimA"/>
    <property type="match status" value="1"/>
</dbReference>
<dbReference type="InterPro" id="IPR050263">
    <property type="entry name" value="Bact_Fimbrial_Adh_Pro"/>
</dbReference>
<evidence type="ECO:0000256" key="3">
    <source>
        <dbReference type="ARBA" id="ARBA00022729"/>
    </source>
</evidence>
<dbReference type="GO" id="GO:0043709">
    <property type="term" value="P:cell adhesion involved in single-species biofilm formation"/>
    <property type="evidence" value="ECO:0007669"/>
    <property type="project" value="TreeGrafter"/>
</dbReference>
<comment type="subcellular location">
    <subcellularLocation>
        <location evidence="1">Fimbrium</location>
    </subcellularLocation>
</comment>
<evidence type="ECO:0000256" key="2">
    <source>
        <dbReference type="ARBA" id="ARBA00006671"/>
    </source>
</evidence>
<sequence>MKQIVTAALIGLGVYSSGAMAADGKITVTGNIVAQTCTIAGTSGSNVTVNLPTVGASSLASTGQTAGATPFAINLSNCPSSLKSAQTRFEVGPTVNPTSGNLLNSTGAGSASNVEVQLLNNTFNAINLSTNANSQQVAISGGAATMGYYAQYIATGAAGAGSVNTSVQYSMTYQ</sequence>
<evidence type="ECO:0000313" key="5">
    <source>
        <dbReference type="EMBL" id="AOZ51946.1"/>
    </source>
</evidence>
<dbReference type="EMBL" id="CP017707">
    <property type="protein sequence ID" value="AOZ51946.1"/>
    <property type="molecule type" value="Genomic_DNA"/>
</dbReference>
<evidence type="ECO:0000313" key="6">
    <source>
        <dbReference type="Proteomes" id="UP000178776"/>
    </source>
</evidence>